<dbReference type="KEGG" id="cmd:B841_00985"/>
<feature type="transmembrane region" description="Helical" evidence="1">
    <location>
        <begin position="6"/>
        <end position="24"/>
    </location>
</feature>
<dbReference type="Pfam" id="PF26604">
    <property type="entry name" value="CBU_0592"/>
    <property type="match status" value="1"/>
</dbReference>
<keyword evidence="1" id="KW-0812">Transmembrane</keyword>
<name>S5SZH8_9CORY</name>
<dbReference type="Proteomes" id="UP000015388">
    <property type="component" value="Chromosome"/>
</dbReference>
<evidence type="ECO:0000259" key="2">
    <source>
        <dbReference type="Pfam" id="PF26604"/>
    </source>
</evidence>
<reference evidence="3 4" key="1">
    <citation type="submission" date="2012-11" db="EMBL/GenBank/DDBJ databases">
        <title>The complete genome sequence of Corynebacterium maris Coryn-1 (=DSM 45190).</title>
        <authorList>
            <person name="Schaffert L."/>
            <person name="Albersmeier A."/>
            <person name="Kalinowski J."/>
            <person name="Ruckert C."/>
        </authorList>
    </citation>
    <scope>NUCLEOTIDE SEQUENCE [LARGE SCALE GENOMIC DNA]</scope>
    <source>
        <strain evidence="4">Coryn-1</strain>
    </source>
</reference>
<proteinExistence type="predicted"/>
<feature type="domain" description="CBU-0592-like" evidence="2">
    <location>
        <begin position="10"/>
        <end position="81"/>
    </location>
</feature>
<dbReference type="EMBL" id="CP003924">
    <property type="protein sequence ID" value="AGS33680.1"/>
    <property type="molecule type" value="Genomic_DNA"/>
</dbReference>
<feature type="transmembrane region" description="Helical" evidence="1">
    <location>
        <begin position="59"/>
        <end position="79"/>
    </location>
</feature>
<protein>
    <recommendedName>
        <fullName evidence="2">CBU-0592-like domain-containing protein</fullName>
    </recommendedName>
</protein>
<dbReference type="HOGENOM" id="CLU_2092695_0_0_11"/>
<keyword evidence="1" id="KW-1133">Transmembrane helix</keyword>
<dbReference type="AlphaFoldDB" id="S5SZH8"/>
<dbReference type="PATRIC" id="fig|1224163.3.peg.197"/>
<dbReference type="NCBIfam" id="NF047864">
    <property type="entry name" value="CBU_0592_membra"/>
    <property type="match status" value="1"/>
</dbReference>
<dbReference type="eggNOG" id="ENOG5031K5N">
    <property type="taxonomic scope" value="Bacteria"/>
</dbReference>
<dbReference type="InterPro" id="IPR058058">
    <property type="entry name" value="CBU_0592-like"/>
</dbReference>
<evidence type="ECO:0000313" key="4">
    <source>
        <dbReference type="Proteomes" id="UP000015388"/>
    </source>
</evidence>
<accession>S5SZH8</accession>
<feature type="transmembrane region" description="Helical" evidence="1">
    <location>
        <begin position="36"/>
        <end position="53"/>
    </location>
</feature>
<evidence type="ECO:0000256" key="1">
    <source>
        <dbReference type="SAM" id="Phobius"/>
    </source>
</evidence>
<evidence type="ECO:0000313" key="3">
    <source>
        <dbReference type="EMBL" id="AGS33680.1"/>
    </source>
</evidence>
<organism evidence="3 4">
    <name type="scientific">Corynebacterium maris DSM 45190</name>
    <dbReference type="NCBI Taxonomy" id="1224163"/>
    <lineage>
        <taxon>Bacteria</taxon>
        <taxon>Bacillati</taxon>
        <taxon>Actinomycetota</taxon>
        <taxon>Actinomycetes</taxon>
        <taxon>Mycobacteriales</taxon>
        <taxon>Corynebacteriaceae</taxon>
        <taxon>Corynebacterium</taxon>
    </lineage>
</organism>
<gene>
    <name evidence="3" type="ORF">B841_00985</name>
</gene>
<keyword evidence="4" id="KW-1185">Reference proteome</keyword>
<sequence>MESLTLSHEIGILAGIFLVAAYGLMNFGVLDTSSPLYQSLNVLGALGFAYTAFAPFNPGLLITEIVWAVVAVAFLWKIFTRKNTATDEGAEAEVAETELADAHVAEEPALDSVPNR</sequence>
<keyword evidence="1" id="KW-0472">Membrane</keyword>